<organism evidence="1 2">
    <name type="scientific">Cordylochernes scorpioides</name>
    <dbReference type="NCBI Taxonomy" id="51811"/>
    <lineage>
        <taxon>Eukaryota</taxon>
        <taxon>Metazoa</taxon>
        <taxon>Ecdysozoa</taxon>
        <taxon>Arthropoda</taxon>
        <taxon>Chelicerata</taxon>
        <taxon>Arachnida</taxon>
        <taxon>Pseudoscorpiones</taxon>
        <taxon>Cheliferoidea</taxon>
        <taxon>Chernetidae</taxon>
        <taxon>Cordylochernes</taxon>
    </lineage>
</organism>
<dbReference type="InterPro" id="IPR036397">
    <property type="entry name" value="RNaseH_sf"/>
</dbReference>
<dbReference type="EMBL" id="CP092876">
    <property type="protein sequence ID" value="UYV77103.1"/>
    <property type="molecule type" value="Genomic_DNA"/>
</dbReference>
<reference evidence="1 2" key="1">
    <citation type="submission" date="2022-01" db="EMBL/GenBank/DDBJ databases">
        <title>A chromosomal length assembly of Cordylochernes scorpioides.</title>
        <authorList>
            <person name="Zeh D."/>
            <person name="Zeh J."/>
        </authorList>
    </citation>
    <scope>NUCLEOTIDE SEQUENCE [LARGE SCALE GENOMIC DNA]</scope>
    <source>
        <strain evidence="1">IN4F17</strain>
        <tissue evidence="1">Whole Body</tissue>
    </source>
</reference>
<dbReference type="Proteomes" id="UP001235939">
    <property type="component" value="Chromosome 14"/>
</dbReference>
<dbReference type="PANTHER" id="PTHR46060:SF1">
    <property type="entry name" value="MARINER MOS1 TRANSPOSASE-LIKE PROTEIN"/>
    <property type="match status" value="1"/>
</dbReference>
<evidence type="ECO:0000313" key="1">
    <source>
        <dbReference type="EMBL" id="UYV77103.1"/>
    </source>
</evidence>
<protein>
    <recommendedName>
        <fullName evidence="3">Transposase</fullName>
    </recommendedName>
</protein>
<dbReference type="InterPro" id="IPR001888">
    <property type="entry name" value="Transposase_1"/>
</dbReference>
<dbReference type="Gene3D" id="3.30.420.10">
    <property type="entry name" value="Ribonuclease H-like superfamily/Ribonuclease H"/>
    <property type="match status" value="1"/>
</dbReference>
<proteinExistence type="predicted"/>
<evidence type="ECO:0008006" key="3">
    <source>
        <dbReference type="Google" id="ProtNLM"/>
    </source>
</evidence>
<gene>
    <name evidence="1" type="ORF">LAZ67_14003314</name>
</gene>
<name>A0ABY6L7I0_9ARAC</name>
<dbReference type="InterPro" id="IPR052709">
    <property type="entry name" value="Transposase-MT_Hybrid"/>
</dbReference>
<dbReference type="PANTHER" id="PTHR46060">
    <property type="entry name" value="MARINER MOS1 TRANSPOSASE-LIKE PROTEIN"/>
    <property type="match status" value="1"/>
</dbReference>
<keyword evidence="2" id="KW-1185">Reference proteome</keyword>
<accession>A0ABY6L7I0</accession>
<dbReference type="Pfam" id="PF01359">
    <property type="entry name" value="Transposase_1"/>
    <property type="match status" value="1"/>
</dbReference>
<sequence length="233" mass="27837">MKRAIRSRAVQRTTISKMIKRVEAELDEETPSETTIRMNYKLLEKHMASLQDEDKLIWELMLDDEENDDKATKVGTRAKRLVKSYPLTEDNYPKVIEALRDRFGDKVILTEVYVRQLLKLVINNKEHRKEMYKNRVELFITDPHWLKNVITGYETRVYGYDPETKRQSSQWLEPGEPRFKKARMIKSKLKCLHITFFDVKGLVLYEFVPEGQNINQNYYLDVLRRLREAVHQK</sequence>
<evidence type="ECO:0000313" key="2">
    <source>
        <dbReference type="Proteomes" id="UP001235939"/>
    </source>
</evidence>